<proteinExistence type="predicted"/>
<dbReference type="RefSeq" id="WP_207992076.1">
    <property type="nucleotide sequence ID" value="NZ_JAGBKM010000021.1"/>
</dbReference>
<gene>
    <name evidence="1" type="ORF">J3492_10880</name>
</gene>
<dbReference type="Proteomes" id="UP000664554">
    <property type="component" value="Unassembled WGS sequence"/>
</dbReference>
<accession>A0ABS3NQL6</accession>
<organism evidence="1 2">
    <name type="scientific">Psychrobacter coccoides</name>
    <dbReference type="NCBI Taxonomy" id="2818440"/>
    <lineage>
        <taxon>Bacteria</taxon>
        <taxon>Pseudomonadati</taxon>
        <taxon>Pseudomonadota</taxon>
        <taxon>Gammaproteobacteria</taxon>
        <taxon>Moraxellales</taxon>
        <taxon>Moraxellaceae</taxon>
        <taxon>Psychrobacter</taxon>
    </lineage>
</organism>
<sequence>MCNACGNPAALGHWTEAGAQHGGIRLRAMFRRLSILKRVLKPYGFSAYADGVIPQIQLICPGGARVMVNDLSELWAEVERRQGFAIDPLTLITPQKPAKLS</sequence>
<protein>
    <submittedName>
        <fullName evidence="1">Uncharacterized protein</fullName>
    </submittedName>
</protein>
<dbReference type="EMBL" id="JAGBKM010000021">
    <property type="protein sequence ID" value="MBO1531711.1"/>
    <property type="molecule type" value="Genomic_DNA"/>
</dbReference>
<comment type="caution">
    <text evidence="1">The sequence shown here is derived from an EMBL/GenBank/DDBJ whole genome shotgun (WGS) entry which is preliminary data.</text>
</comment>
<evidence type="ECO:0000313" key="1">
    <source>
        <dbReference type="EMBL" id="MBO1531711.1"/>
    </source>
</evidence>
<keyword evidence="2" id="KW-1185">Reference proteome</keyword>
<reference evidence="1 2" key="1">
    <citation type="submission" date="2021-03" db="EMBL/GenBank/DDBJ databases">
        <authorList>
            <person name="Shang D.-D."/>
            <person name="Du Z.-J."/>
            <person name="Chen G.-J."/>
        </authorList>
    </citation>
    <scope>NUCLEOTIDE SEQUENCE [LARGE SCALE GENOMIC DNA]</scope>
    <source>
        <strain evidence="1 2">F1192</strain>
    </source>
</reference>
<evidence type="ECO:0000313" key="2">
    <source>
        <dbReference type="Proteomes" id="UP000664554"/>
    </source>
</evidence>
<name>A0ABS3NQL6_9GAMM</name>